<evidence type="ECO:0000256" key="4">
    <source>
        <dbReference type="ARBA" id="ARBA00022448"/>
    </source>
</evidence>
<gene>
    <name evidence="13" type="ORF">CANTEDRAFT_105168</name>
</gene>
<evidence type="ECO:0000256" key="1">
    <source>
        <dbReference type="ARBA" id="ARBA00003195"/>
    </source>
</evidence>
<dbReference type="eggNOG" id="ENOG502SBXP">
    <property type="taxonomic scope" value="Eukaryota"/>
</dbReference>
<dbReference type="OrthoDB" id="521512at2759"/>
<name>G3B437_CANTC</name>
<evidence type="ECO:0000256" key="8">
    <source>
        <dbReference type="ARBA" id="ARBA00022982"/>
    </source>
</evidence>
<evidence type="ECO:0000256" key="12">
    <source>
        <dbReference type="SAM" id="Phobius"/>
    </source>
</evidence>
<keyword evidence="9 12" id="KW-1133">Transmembrane helix</keyword>
<evidence type="ECO:0000256" key="6">
    <source>
        <dbReference type="ARBA" id="ARBA00022692"/>
    </source>
</evidence>
<evidence type="ECO:0000256" key="5">
    <source>
        <dbReference type="ARBA" id="ARBA00022660"/>
    </source>
</evidence>
<dbReference type="PANTHER" id="PTHR15082">
    <property type="entry name" value="NADH-UBIQUINONE OXIDOREDUCTASE B12 SUBUNIT"/>
    <property type="match status" value="1"/>
</dbReference>
<evidence type="ECO:0000313" key="13">
    <source>
        <dbReference type="EMBL" id="EGV63766.1"/>
    </source>
</evidence>
<dbReference type="HOGENOM" id="CLU_145518_2_1_1"/>
<keyword evidence="10" id="KW-0496">Mitochondrion</keyword>
<keyword evidence="6 12" id="KW-0812">Transmembrane</keyword>
<proteinExistence type="inferred from homology"/>
<dbReference type="PANTHER" id="PTHR15082:SF2">
    <property type="entry name" value="NADH DEHYDROGENASE [UBIQUINONE] 1 BETA SUBCOMPLEX SUBUNIT 3"/>
    <property type="match status" value="1"/>
</dbReference>
<keyword evidence="14" id="KW-1185">Reference proteome</keyword>
<evidence type="ECO:0000256" key="10">
    <source>
        <dbReference type="ARBA" id="ARBA00023128"/>
    </source>
</evidence>
<accession>G3B437</accession>
<comment type="subcellular location">
    <subcellularLocation>
        <location evidence="2">Mitochondrion inner membrane</location>
        <topology evidence="2">Single-pass membrane protein</topology>
        <orientation evidence="2">Matrix side</orientation>
    </subcellularLocation>
</comment>
<evidence type="ECO:0000256" key="11">
    <source>
        <dbReference type="ARBA" id="ARBA00023136"/>
    </source>
</evidence>
<comment type="similarity">
    <text evidence="3">Belongs to the complex I NDUFB3 subunit family.</text>
</comment>
<dbReference type="Pfam" id="PF08122">
    <property type="entry name" value="NDUF_B12"/>
    <property type="match status" value="1"/>
</dbReference>
<dbReference type="AlphaFoldDB" id="G3B437"/>
<organism evidence="14">
    <name type="scientific">Candida tenuis (strain ATCC 10573 / BCRC 21748 / CBS 615 / JCM 9827 / NBRC 10315 / NRRL Y-1498 / VKM Y-70)</name>
    <name type="common">Yeast</name>
    <name type="synonym">Yamadazyma tenuis</name>
    <dbReference type="NCBI Taxonomy" id="590646"/>
    <lineage>
        <taxon>Eukaryota</taxon>
        <taxon>Fungi</taxon>
        <taxon>Dikarya</taxon>
        <taxon>Ascomycota</taxon>
        <taxon>Saccharomycotina</taxon>
        <taxon>Pichiomycetes</taxon>
        <taxon>Debaryomycetaceae</taxon>
        <taxon>Yamadazyma</taxon>
    </lineage>
</organism>
<evidence type="ECO:0000256" key="7">
    <source>
        <dbReference type="ARBA" id="ARBA00022792"/>
    </source>
</evidence>
<protein>
    <submittedName>
        <fullName evidence="13">NADH-ubiquinone oxidoreductase B12 subunit</fullName>
    </submittedName>
</protein>
<keyword evidence="5" id="KW-0679">Respiratory chain</keyword>
<dbReference type="GO" id="GO:0032981">
    <property type="term" value="P:mitochondrial respiratory chain complex I assembly"/>
    <property type="evidence" value="ECO:0007669"/>
    <property type="project" value="TreeGrafter"/>
</dbReference>
<evidence type="ECO:0000313" key="14">
    <source>
        <dbReference type="Proteomes" id="UP000000707"/>
    </source>
</evidence>
<sequence length="54" mass="6194">MSGNPWAKRDAWRYEGQFSRFNRFKGAFPGFGIGLAAFVVYVGYEKLTAKPHEH</sequence>
<dbReference type="InterPro" id="IPR012576">
    <property type="entry name" value="NDUFB3"/>
</dbReference>
<dbReference type="Proteomes" id="UP000000707">
    <property type="component" value="Unassembled WGS sequence"/>
</dbReference>
<dbReference type="STRING" id="590646.G3B437"/>
<evidence type="ECO:0000256" key="2">
    <source>
        <dbReference type="ARBA" id="ARBA00004298"/>
    </source>
</evidence>
<dbReference type="EMBL" id="GL996521">
    <property type="protein sequence ID" value="EGV63766.1"/>
    <property type="molecule type" value="Genomic_DNA"/>
</dbReference>
<keyword evidence="4" id="KW-0813">Transport</keyword>
<keyword evidence="7" id="KW-0999">Mitochondrion inner membrane</keyword>
<evidence type="ECO:0000256" key="9">
    <source>
        <dbReference type="ARBA" id="ARBA00022989"/>
    </source>
</evidence>
<comment type="function">
    <text evidence="1">Accessory subunit of the mitochondrial membrane respiratory chain NADH dehydrogenase (Complex I), that is believed not to be involved in catalysis. Complex I functions in the transfer of electrons from NADH to the respiratory chain. The immediate electron acceptor for the enzyme is believed to be ubiquinone.</text>
</comment>
<evidence type="ECO:0000256" key="3">
    <source>
        <dbReference type="ARBA" id="ARBA00005667"/>
    </source>
</evidence>
<dbReference type="GO" id="GO:0022900">
    <property type="term" value="P:electron transport chain"/>
    <property type="evidence" value="ECO:0007669"/>
    <property type="project" value="InterPro"/>
</dbReference>
<keyword evidence="13" id="KW-0830">Ubiquinone</keyword>
<reference evidence="13 14" key="1">
    <citation type="journal article" date="2011" name="Proc. Natl. Acad. Sci. U.S.A.">
        <title>Comparative genomics of xylose-fermenting fungi for enhanced biofuel production.</title>
        <authorList>
            <person name="Wohlbach D.J."/>
            <person name="Kuo A."/>
            <person name="Sato T.K."/>
            <person name="Potts K.M."/>
            <person name="Salamov A.A."/>
            <person name="LaButti K.M."/>
            <person name="Sun H."/>
            <person name="Clum A."/>
            <person name="Pangilinan J.L."/>
            <person name="Lindquist E.A."/>
            <person name="Lucas S."/>
            <person name="Lapidus A."/>
            <person name="Jin M."/>
            <person name="Gunawan C."/>
            <person name="Balan V."/>
            <person name="Dale B.E."/>
            <person name="Jeffries T.W."/>
            <person name="Zinkel R."/>
            <person name="Barry K.W."/>
            <person name="Grigoriev I.V."/>
            <person name="Gasch A.P."/>
        </authorList>
    </citation>
    <scope>NUCLEOTIDE SEQUENCE [LARGE SCALE GENOMIC DNA]</scope>
    <source>
        <strain evidence="14">ATCC 10573 / BCRC 21748 / CBS 615 / JCM 9827 / NBRC 10315 / NRRL Y-1498 / VKM Y-70</strain>
    </source>
</reference>
<feature type="transmembrane region" description="Helical" evidence="12">
    <location>
        <begin position="26"/>
        <end position="44"/>
    </location>
</feature>
<keyword evidence="8" id="KW-0249">Electron transport</keyword>
<dbReference type="GO" id="GO:0005743">
    <property type="term" value="C:mitochondrial inner membrane"/>
    <property type="evidence" value="ECO:0007669"/>
    <property type="project" value="UniProtKB-SubCell"/>
</dbReference>
<keyword evidence="11 12" id="KW-0472">Membrane</keyword>